<keyword evidence="2" id="KW-1185">Reference proteome</keyword>
<accession>A0A6S6XYB2</accession>
<proteinExistence type="predicted"/>
<evidence type="ECO:0000313" key="2">
    <source>
        <dbReference type="Proteomes" id="UP000515733"/>
    </source>
</evidence>
<sequence>MPLIAAARIILPVKYSVSIDGKLDGTRKGAIHRAAAVYLPDEFLYSLRRYWSGQGRPGKPH</sequence>
<name>A0A6S6XYB2_9PROT</name>
<dbReference type="KEGG" id="doe:DENOEST_2182"/>
<reference evidence="1 2" key="1">
    <citation type="submission" date="2020-03" db="EMBL/GenBank/DDBJ databases">
        <authorList>
            <consortium name="Genoscope - CEA"/>
            <person name="William W."/>
        </authorList>
    </citation>
    <scope>NUCLEOTIDE SEQUENCE [LARGE SCALE GENOMIC DNA]</scope>
    <source>
        <strain evidence="2">DSM 16959</strain>
    </source>
</reference>
<dbReference type="AlphaFoldDB" id="A0A6S6XYB2"/>
<evidence type="ECO:0000313" key="1">
    <source>
        <dbReference type="EMBL" id="CAB1369347.1"/>
    </source>
</evidence>
<dbReference type="Proteomes" id="UP000515733">
    <property type="component" value="Chromosome"/>
</dbReference>
<protein>
    <submittedName>
        <fullName evidence="1">Uncharacterized protein</fullName>
    </submittedName>
</protein>
<gene>
    <name evidence="1" type="ORF">DENOEST_2182</name>
</gene>
<organism evidence="1 2">
    <name type="scientific">Denitratisoma oestradiolicum</name>
    <dbReference type="NCBI Taxonomy" id="311182"/>
    <lineage>
        <taxon>Bacteria</taxon>
        <taxon>Pseudomonadati</taxon>
        <taxon>Pseudomonadota</taxon>
        <taxon>Betaproteobacteria</taxon>
        <taxon>Nitrosomonadales</taxon>
        <taxon>Sterolibacteriaceae</taxon>
        <taxon>Denitratisoma</taxon>
    </lineage>
</organism>
<dbReference type="EMBL" id="LR778301">
    <property type="protein sequence ID" value="CAB1369347.1"/>
    <property type="molecule type" value="Genomic_DNA"/>
</dbReference>